<dbReference type="PROSITE" id="PS50109">
    <property type="entry name" value="HIS_KIN"/>
    <property type="match status" value="1"/>
</dbReference>
<keyword evidence="6 13" id="KW-0418">Kinase</keyword>
<keyword evidence="10" id="KW-1133">Transmembrane helix</keyword>
<dbReference type="eggNOG" id="COG0834">
    <property type="taxonomic scope" value="Bacteria"/>
</dbReference>
<dbReference type="EMBL" id="CP006939">
    <property type="protein sequence ID" value="AHC15601.1"/>
    <property type="molecule type" value="Genomic_DNA"/>
</dbReference>
<dbReference type="EC" id="2.7.13.3" evidence="2"/>
<evidence type="ECO:0000256" key="2">
    <source>
        <dbReference type="ARBA" id="ARBA00012438"/>
    </source>
</evidence>
<dbReference type="InterPro" id="IPR005467">
    <property type="entry name" value="His_kinase_dom"/>
</dbReference>
<evidence type="ECO:0000256" key="1">
    <source>
        <dbReference type="ARBA" id="ARBA00000085"/>
    </source>
</evidence>
<dbReference type="PANTHER" id="PTHR43065:SF10">
    <property type="entry name" value="PEROXIDE STRESS-ACTIVATED HISTIDINE KINASE MAK3"/>
    <property type="match status" value="1"/>
</dbReference>
<dbReference type="OrthoDB" id="370211at2"/>
<reference evidence="13 14" key="1">
    <citation type="journal article" date="2015" name="Stand. Genomic Sci.">
        <title>Complete genome sequence and description of Salinispira pacifica gen. nov., sp. nov., a novel spirochaete isolated form a hypersaline microbial mat.</title>
        <authorList>
            <person name="Ben Hania W."/>
            <person name="Joseph M."/>
            <person name="Schumann P."/>
            <person name="Bunk B."/>
            <person name="Fiebig A."/>
            <person name="Sproer C."/>
            <person name="Klenk H.P."/>
            <person name="Fardeau M.L."/>
            <person name="Spring S."/>
        </authorList>
    </citation>
    <scope>NUCLEOTIDE SEQUENCE [LARGE SCALE GENOMIC DNA]</scope>
    <source>
        <strain evidence="13 14">L21-RPul-D2</strain>
    </source>
</reference>
<feature type="signal peptide" evidence="11">
    <location>
        <begin position="1"/>
        <end position="29"/>
    </location>
</feature>
<dbReference type="Gene3D" id="3.40.190.10">
    <property type="entry name" value="Periplasmic binding protein-like II"/>
    <property type="match status" value="2"/>
</dbReference>
<keyword evidence="5" id="KW-0547">Nucleotide-binding</keyword>
<dbReference type="PRINTS" id="PR00344">
    <property type="entry name" value="BCTRLSENSOR"/>
</dbReference>
<keyword evidence="7" id="KW-0067">ATP-binding</keyword>
<keyword evidence="11" id="KW-0732">Signal</keyword>
<dbReference type="RefSeq" id="WP_024268505.1">
    <property type="nucleotide sequence ID" value="NC_023035.1"/>
</dbReference>
<gene>
    <name evidence="13" type="ORF">L21SP2_2240</name>
</gene>
<dbReference type="SUPFAM" id="SSF53850">
    <property type="entry name" value="Periplasmic binding protein-like II"/>
    <property type="match status" value="1"/>
</dbReference>
<keyword evidence="10" id="KW-0812">Transmembrane</keyword>
<dbReference type="SMART" id="SM00387">
    <property type="entry name" value="HATPase_c"/>
    <property type="match status" value="1"/>
</dbReference>
<organism evidence="13 14">
    <name type="scientific">Salinispira pacifica</name>
    <dbReference type="NCBI Taxonomy" id="1307761"/>
    <lineage>
        <taxon>Bacteria</taxon>
        <taxon>Pseudomonadati</taxon>
        <taxon>Spirochaetota</taxon>
        <taxon>Spirochaetia</taxon>
        <taxon>Spirochaetales</taxon>
        <taxon>Spirochaetaceae</taxon>
        <taxon>Salinispira</taxon>
    </lineage>
</organism>
<evidence type="ECO:0000313" key="13">
    <source>
        <dbReference type="EMBL" id="AHC15601.1"/>
    </source>
</evidence>
<evidence type="ECO:0000256" key="8">
    <source>
        <dbReference type="ARBA" id="ARBA00023012"/>
    </source>
</evidence>
<evidence type="ECO:0000256" key="5">
    <source>
        <dbReference type="ARBA" id="ARBA00022741"/>
    </source>
</evidence>
<dbReference type="InterPro" id="IPR036890">
    <property type="entry name" value="HATPase_C_sf"/>
</dbReference>
<dbReference type="STRING" id="1307761.L21SP2_2240"/>
<proteinExistence type="predicted"/>
<protein>
    <recommendedName>
        <fullName evidence="2">histidine kinase</fullName>
        <ecNumber evidence="2">2.7.13.3</ecNumber>
    </recommendedName>
</protein>
<dbReference type="InterPro" id="IPR001638">
    <property type="entry name" value="Solute-binding_3/MltF_N"/>
</dbReference>
<keyword evidence="4" id="KW-0808">Transferase</keyword>
<dbReference type="SUPFAM" id="SSF55874">
    <property type="entry name" value="ATPase domain of HSP90 chaperone/DNA topoisomerase II/histidine kinase"/>
    <property type="match status" value="1"/>
</dbReference>
<evidence type="ECO:0000256" key="3">
    <source>
        <dbReference type="ARBA" id="ARBA00022553"/>
    </source>
</evidence>
<dbReference type="GO" id="GO:0004673">
    <property type="term" value="F:protein histidine kinase activity"/>
    <property type="evidence" value="ECO:0007669"/>
    <property type="project" value="UniProtKB-EC"/>
</dbReference>
<accession>V5WK93</accession>
<evidence type="ECO:0000259" key="12">
    <source>
        <dbReference type="PROSITE" id="PS50109"/>
    </source>
</evidence>
<evidence type="ECO:0000256" key="10">
    <source>
        <dbReference type="SAM" id="Phobius"/>
    </source>
</evidence>
<keyword evidence="10" id="KW-0472">Membrane</keyword>
<dbReference type="GO" id="GO:0000160">
    <property type="term" value="P:phosphorelay signal transduction system"/>
    <property type="evidence" value="ECO:0007669"/>
    <property type="project" value="UniProtKB-KW"/>
</dbReference>
<evidence type="ECO:0000256" key="6">
    <source>
        <dbReference type="ARBA" id="ARBA00022777"/>
    </source>
</evidence>
<evidence type="ECO:0000256" key="4">
    <source>
        <dbReference type="ARBA" id="ARBA00022679"/>
    </source>
</evidence>
<dbReference type="InterPro" id="IPR003594">
    <property type="entry name" value="HATPase_dom"/>
</dbReference>
<dbReference type="Gene3D" id="3.30.565.10">
    <property type="entry name" value="Histidine kinase-like ATPase, C-terminal domain"/>
    <property type="match status" value="1"/>
</dbReference>
<dbReference type="Pfam" id="PF00497">
    <property type="entry name" value="SBP_bac_3"/>
    <property type="match status" value="1"/>
</dbReference>
<sequence>MTGQRKNTTLTLLLAAILLSFLQLEPIHAQEAERRTGETTTPVVIYGIMPDAHPTTFLDENEQPSGFFVELFSRILREEGYRINFVVDDFQSLYAMLVRGEIDLFTSLSRSMERERLFYFSQTPSTVAWAELFISQDNQFGGIADLRNKNIALVGGVSQSDAFRRAMEDFEIQFNEVPVSSFAEAAQLVTDSRAYGMVAYNWFVLDDPRVKPSGFSFQPTAGYPAFSKTDRNRQLADLVSQRLIELKNDPDSYYYRLYNTWILSTTETLPPWFSALIFASAFLVFILISFLMLLRREVAKRTAELAGLNQELEQRVEQRSRQLLEISQKARREETVQTLSSMIAGLTHRINSPLGNAITTASVIHDQLEDIPAEENAAEIQRIRSMKLHLKEASSLLTGNLHTVQQLIEHFKDIAVPLTGNLEQEVECRDFFFSLKEYTDTILGEGEWEQIWNIPDGKIRINPSLTLYIFEHLFSNIRDHAYPDKTGGKVEVNVDYGTVSDEQRGSEGPNGIAYSITVRDFGKGMTADVKERIYEPFFSAASSGTFNGIGLTSVYNRVHDGLGGEISCSSAPGEGSCFTIQVPVRNTHTE</sequence>
<keyword evidence="8" id="KW-0902">Two-component regulatory system</keyword>
<dbReference type="InterPro" id="IPR004358">
    <property type="entry name" value="Sig_transdc_His_kin-like_C"/>
</dbReference>
<feature type="transmembrane region" description="Helical" evidence="10">
    <location>
        <begin position="272"/>
        <end position="294"/>
    </location>
</feature>
<dbReference type="HOGENOM" id="CLU_462223_0_0_12"/>
<dbReference type="PANTHER" id="PTHR43065">
    <property type="entry name" value="SENSOR HISTIDINE KINASE"/>
    <property type="match status" value="1"/>
</dbReference>
<dbReference type="SMART" id="SM00062">
    <property type="entry name" value="PBPb"/>
    <property type="match status" value="1"/>
</dbReference>
<dbReference type="KEGG" id="slr:L21SP2_2240"/>
<name>V5WK93_9SPIO</name>
<keyword evidence="14" id="KW-1185">Reference proteome</keyword>
<evidence type="ECO:0000313" key="14">
    <source>
        <dbReference type="Proteomes" id="UP000018680"/>
    </source>
</evidence>
<evidence type="ECO:0000256" key="7">
    <source>
        <dbReference type="ARBA" id="ARBA00022840"/>
    </source>
</evidence>
<dbReference type="Proteomes" id="UP000018680">
    <property type="component" value="Chromosome"/>
</dbReference>
<comment type="catalytic activity">
    <reaction evidence="1">
        <text>ATP + protein L-histidine = ADP + protein N-phospho-L-histidine.</text>
        <dbReference type="EC" id="2.7.13.3"/>
    </reaction>
</comment>
<evidence type="ECO:0000256" key="11">
    <source>
        <dbReference type="SAM" id="SignalP"/>
    </source>
</evidence>
<keyword evidence="9" id="KW-0175">Coiled coil</keyword>
<dbReference type="AlphaFoldDB" id="V5WK93"/>
<feature type="domain" description="Histidine kinase" evidence="12">
    <location>
        <begin position="345"/>
        <end position="586"/>
    </location>
</feature>
<dbReference type="Pfam" id="PF02518">
    <property type="entry name" value="HATPase_c"/>
    <property type="match status" value="1"/>
</dbReference>
<dbReference type="eggNOG" id="COG4191">
    <property type="taxonomic scope" value="Bacteria"/>
</dbReference>
<keyword evidence="3" id="KW-0597">Phosphoprotein</keyword>
<dbReference type="GO" id="GO:0005524">
    <property type="term" value="F:ATP binding"/>
    <property type="evidence" value="ECO:0007669"/>
    <property type="project" value="UniProtKB-KW"/>
</dbReference>
<feature type="coiled-coil region" evidence="9">
    <location>
        <begin position="291"/>
        <end position="329"/>
    </location>
</feature>
<evidence type="ECO:0000256" key="9">
    <source>
        <dbReference type="SAM" id="Coils"/>
    </source>
</evidence>
<feature type="chain" id="PRO_5004742039" description="histidine kinase" evidence="11">
    <location>
        <begin position="30"/>
        <end position="590"/>
    </location>
</feature>